<dbReference type="Gene3D" id="3.40.50.1820">
    <property type="entry name" value="alpha/beta hydrolase"/>
    <property type="match status" value="1"/>
</dbReference>
<protein>
    <recommendedName>
        <fullName evidence="4">Serine aminopeptidase S33 domain-containing protein</fullName>
    </recommendedName>
</protein>
<dbReference type="AlphaFoldDB" id="L1J6M6"/>
<accession>L1J6M6</accession>
<dbReference type="RefSeq" id="XP_005830957.1">
    <property type="nucleotide sequence ID" value="XM_005830900.1"/>
</dbReference>
<dbReference type="PANTHER" id="PTHR12277:SF81">
    <property type="entry name" value="PROTEIN ABHD13"/>
    <property type="match status" value="1"/>
</dbReference>
<dbReference type="OMA" id="GENIYML"/>
<reference evidence="1 3" key="1">
    <citation type="journal article" date="2012" name="Nature">
        <title>Algal genomes reveal evolutionary mosaicism and the fate of nucleomorphs.</title>
        <authorList>
            <consortium name="DOE Joint Genome Institute"/>
            <person name="Curtis B.A."/>
            <person name="Tanifuji G."/>
            <person name="Burki F."/>
            <person name="Gruber A."/>
            <person name="Irimia M."/>
            <person name="Maruyama S."/>
            <person name="Arias M.C."/>
            <person name="Ball S.G."/>
            <person name="Gile G.H."/>
            <person name="Hirakawa Y."/>
            <person name="Hopkins J.F."/>
            <person name="Kuo A."/>
            <person name="Rensing S.A."/>
            <person name="Schmutz J."/>
            <person name="Symeonidi A."/>
            <person name="Elias M."/>
            <person name="Eveleigh R.J."/>
            <person name="Herman E.K."/>
            <person name="Klute M.J."/>
            <person name="Nakayama T."/>
            <person name="Obornik M."/>
            <person name="Reyes-Prieto A."/>
            <person name="Armbrust E.V."/>
            <person name="Aves S.J."/>
            <person name="Beiko R.G."/>
            <person name="Coutinho P."/>
            <person name="Dacks J.B."/>
            <person name="Durnford D.G."/>
            <person name="Fast N.M."/>
            <person name="Green B.R."/>
            <person name="Grisdale C.J."/>
            <person name="Hempel F."/>
            <person name="Henrissat B."/>
            <person name="Hoppner M.P."/>
            <person name="Ishida K."/>
            <person name="Kim E."/>
            <person name="Koreny L."/>
            <person name="Kroth P.G."/>
            <person name="Liu Y."/>
            <person name="Malik S.B."/>
            <person name="Maier U.G."/>
            <person name="McRose D."/>
            <person name="Mock T."/>
            <person name="Neilson J.A."/>
            <person name="Onodera N.T."/>
            <person name="Poole A.M."/>
            <person name="Pritham E.J."/>
            <person name="Richards T.A."/>
            <person name="Rocap G."/>
            <person name="Roy S.W."/>
            <person name="Sarai C."/>
            <person name="Schaack S."/>
            <person name="Shirato S."/>
            <person name="Slamovits C.H."/>
            <person name="Spencer D.F."/>
            <person name="Suzuki S."/>
            <person name="Worden A.Z."/>
            <person name="Zauner S."/>
            <person name="Barry K."/>
            <person name="Bell C."/>
            <person name="Bharti A.K."/>
            <person name="Crow J.A."/>
            <person name="Grimwood J."/>
            <person name="Kramer R."/>
            <person name="Lindquist E."/>
            <person name="Lucas S."/>
            <person name="Salamov A."/>
            <person name="McFadden G.I."/>
            <person name="Lane C.E."/>
            <person name="Keeling P.J."/>
            <person name="Gray M.W."/>
            <person name="Grigoriev I.V."/>
            <person name="Archibald J.M."/>
        </authorList>
    </citation>
    <scope>NUCLEOTIDE SEQUENCE</scope>
    <source>
        <strain evidence="1 3">CCMP2712</strain>
    </source>
</reference>
<reference evidence="3" key="2">
    <citation type="submission" date="2012-11" db="EMBL/GenBank/DDBJ databases">
        <authorList>
            <person name="Kuo A."/>
            <person name="Curtis B.A."/>
            <person name="Tanifuji G."/>
            <person name="Burki F."/>
            <person name="Gruber A."/>
            <person name="Irimia M."/>
            <person name="Maruyama S."/>
            <person name="Arias M.C."/>
            <person name="Ball S.G."/>
            <person name="Gile G.H."/>
            <person name="Hirakawa Y."/>
            <person name="Hopkins J.F."/>
            <person name="Rensing S.A."/>
            <person name="Schmutz J."/>
            <person name="Symeonidi A."/>
            <person name="Elias M."/>
            <person name="Eveleigh R.J."/>
            <person name="Herman E.K."/>
            <person name="Klute M.J."/>
            <person name="Nakayama T."/>
            <person name="Obornik M."/>
            <person name="Reyes-Prieto A."/>
            <person name="Armbrust E.V."/>
            <person name="Aves S.J."/>
            <person name="Beiko R.G."/>
            <person name="Coutinho P."/>
            <person name="Dacks J.B."/>
            <person name="Durnford D.G."/>
            <person name="Fast N.M."/>
            <person name="Green B.R."/>
            <person name="Grisdale C."/>
            <person name="Hempe F."/>
            <person name="Henrissat B."/>
            <person name="Hoppner M.P."/>
            <person name="Ishida K.-I."/>
            <person name="Kim E."/>
            <person name="Koreny L."/>
            <person name="Kroth P.G."/>
            <person name="Liu Y."/>
            <person name="Malik S.-B."/>
            <person name="Maier U.G."/>
            <person name="McRose D."/>
            <person name="Mock T."/>
            <person name="Neilson J.A."/>
            <person name="Onodera N.T."/>
            <person name="Poole A.M."/>
            <person name="Pritham E.J."/>
            <person name="Richards T.A."/>
            <person name="Rocap G."/>
            <person name="Roy S.W."/>
            <person name="Sarai C."/>
            <person name="Schaack S."/>
            <person name="Shirato S."/>
            <person name="Slamovits C.H."/>
            <person name="Spencer D.F."/>
            <person name="Suzuki S."/>
            <person name="Worden A.Z."/>
            <person name="Zauner S."/>
            <person name="Barry K."/>
            <person name="Bell C."/>
            <person name="Bharti A.K."/>
            <person name="Crow J.A."/>
            <person name="Grimwood J."/>
            <person name="Kramer R."/>
            <person name="Lindquist E."/>
            <person name="Lucas S."/>
            <person name="Salamov A."/>
            <person name="McFadden G.I."/>
            <person name="Lane C.E."/>
            <person name="Keeling P.J."/>
            <person name="Gray M.W."/>
            <person name="Grigoriev I.V."/>
            <person name="Archibald J.M."/>
        </authorList>
    </citation>
    <scope>NUCLEOTIDE SEQUENCE</scope>
    <source>
        <strain evidence="3">CCMP2712</strain>
    </source>
</reference>
<organism evidence="1">
    <name type="scientific">Guillardia theta (strain CCMP2712)</name>
    <name type="common">Cryptophyte</name>
    <dbReference type="NCBI Taxonomy" id="905079"/>
    <lineage>
        <taxon>Eukaryota</taxon>
        <taxon>Cryptophyceae</taxon>
        <taxon>Pyrenomonadales</taxon>
        <taxon>Geminigeraceae</taxon>
        <taxon>Guillardia</taxon>
    </lineage>
</organism>
<dbReference type="STRING" id="905079.L1J6M6"/>
<dbReference type="HOGENOM" id="CLU_029375_5_2_1"/>
<evidence type="ECO:0000313" key="2">
    <source>
        <dbReference type="EnsemblProtists" id="EKX43977"/>
    </source>
</evidence>
<gene>
    <name evidence="1" type="ORF">GUITHDRAFT_159758</name>
</gene>
<proteinExistence type="predicted"/>
<dbReference type="InterPro" id="IPR029058">
    <property type="entry name" value="AB_hydrolase_fold"/>
</dbReference>
<dbReference type="eggNOG" id="KOG1552">
    <property type="taxonomic scope" value="Eukaryota"/>
</dbReference>
<keyword evidence="3" id="KW-1185">Reference proteome</keyword>
<dbReference type="SUPFAM" id="SSF53474">
    <property type="entry name" value="alpha/beta-Hydrolases"/>
    <property type="match status" value="1"/>
</dbReference>
<name>L1J6M6_GUITC</name>
<dbReference type="OrthoDB" id="446723at2759"/>
<sequence>MGGIVARLAFLPPPPSYDAEWKEITWIKTQRGQRIPLVYVPWPGSKLTIIFSHANAEDLGLIFHHLKTLSEVLHVNVVGYDYTGYGHASGTPSELDCYADIAAVFAYLMTEKNLLPSQVVLYGRSIGSGPSCELASRVEVGGLILQSAFTSCIRVAYDVKYTAFDAFCNLQKMPKIKCPVFMIHGTRDDVVDFQHAKELFKMSRRPHRPFWVKGAAHNDIEISYFTEYCQRLQEFIWSLDPKWQMKPGTVLSL</sequence>
<evidence type="ECO:0000313" key="1">
    <source>
        <dbReference type="EMBL" id="EKX43977.1"/>
    </source>
</evidence>
<dbReference type="EMBL" id="JH993007">
    <property type="protein sequence ID" value="EKX43977.1"/>
    <property type="molecule type" value="Genomic_DNA"/>
</dbReference>
<reference evidence="2" key="3">
    <citation type="submission" date="2015-06" db="UniProtKB">
        <authorList>
            <consortium name="EnsemblProtists"/>
        </authorList>
    </citation>
    <scope>IDENTIFICATION</scope>
</reference>
<evidence type="ECO:0008006" key="4">
    <source>
        <dbReference type="Google" id="ProtNLM"/>
    </source>
</evidence>
<dbReference type="Proteomes" id="UP000011087">
    <property type="component" value="Unassembled WGS sequence"/>
</dbReference>
<evidence type="ECO:0000313" key="3">
    <source>
        <dbReference type="Proteomes" id="UP000011087"/>
    </source>
</evidence>
<dbReference type="KEGG" id="gtt:GUITHDRAFT_159758"/>
<dbReference type="PANTHER" id="PTHR12277">
    <property type="entry name" value="ALPHA/BETA HYDROLASE DOMAIN-CONTAINING PROTEIN"/>
    <property type="match status" value="1"/>
</dbReference>
<dbReference type="PaxDb" id="55529-EKX43977"/>
<dbReference type="GeneID" id="17300671"/>
<dbReference type="EnsemblProtists" id="EKX43977">
    <property type="protein sequence ID" value="EKX43977"/>
    <property type="gene ID" value="GUITHDRAFT_159758"/>
</dbReference>